<feature type="domain" description="Gcp-like" evidence="1">
    <location>
        <begin position="35"/>
        <end position="129"/>
    </location>
</feature>
<dbReference type="Pfam" id="PF00814">
    <property type="entry name" value="TsaD"/>
    <property type="match status" value="1"/>
</dbReference>
<proteinExistence type="predicted"/>
<dbReference type="PANTHER" id="PTHR11735">
    <property type="entry name" value="TRNA N6-ADENOSINE THREONYLCARBAMOYLTRANSFERASE"/>
    <property type="match status" value="1"/>
</dbReference>
<dbReference type="InterPro" id="IPR000905">
    <property type="entry name" value="Gcp-like_dom"/>
</dbReference>
<reference evidence="2" key="1">
    <citation type="submission" date="2016-10" db="EMBL/GenBank/DDBJ databases">
        <authorList>
            <person name="de Groot N.N."/>
        </authorList>
    </citation>
    <scope>NUCLEOTIDE SEQUENCE</scope>
</reference>
<dbReference type="InterPro" id="IPR022496">
    <property type="entry name" value="T6A_TsaB"/>
</dbReference>
<dbReference type="InterPro" id="IPR043129">
    <property type="entry name" value="ATPase_NBD"/>
</dbReference>
<dbReference type="GO" id="GO:0005829">
    <property type="term" value="C:cytosol"/>
    <property type="evidence" value="ECO:0007669"/>
    <property type="project" value="TreeGrafter"/>
</dbReference>
<dbReference type="GO" id="GO:0002949">
    <property type="term" value="P:tRNA threonylcarbamoyladenosine modification"/>
    <property type="evidence" value="ECO:0007669"/>
    <property type="project" value="InterPro"/>
</dbReference>
<sequence length="214" mass="23529">MNKVLAIDSCSNNCSVSLLIDSEVVSRFESGVKSSSYLLPMCESLLKESCLKLTQLEGVVYTKGPGSFTGVRMGVACVQGLALAANLPTLGISSLEVMGYGATKKFKKQKIAIGLDARMGEVYWALYDNKISKELLLKPNDAPELSNDFIGVGSAWLEYEELSKITKIDNFFDYSPNANDLLSLVREKYSDKFSLDLGIIQPTYLRNKVAEVKK</sequence>
<dbReference type="SUPFAM" id="SSF53067">
    <property type="entry name" value="Actin-like ATPase domain"/>
    <property type="match status" value="2"/>
</dbReference>
<dbReference type="CDD" id="cd24032">
    <property type="entry name" value="ASKHA_NBD_TsaB"/>
    <property type="match status" value="1"/>
</dbReference>
<protein>
    <submittedName>
        <fullName evidence="2">TsaB protein, required for threonylcarbamoyladenosine (T(6)A) formation in tRNA</fullName>
    </submittedName>
</protein>
<evidence type="ECO:0000259" key="1">
    <source>
        <dbReference type="Pfam" id="PF00814"/>
    </source>
</evidence>
<dbReference type="AlphaFoldDB" id="A0A1W1CSU1"/>
<accession>A0A1W1CSU1</accession>
<dbReference type="NCBIfam" id="TIGR03725">
    <property type="entry name" value="T6A_YeaZ"/>
    <property type="match status" value="1"/>
</dbReference>
<gene>
    <name evidence="2" type="ORF">MNB_SUP05-5-783</name>
</gene>
<name>A0A1W1CSU1_9ZZZZ</name>
<dbReference type="PANTHER" id="PTHR11735:SF11">
    <property type="entry name" value="TRNA THREONYLCARBAMOYLADENOSINE BIOSYNTHESIS PROTEIN TSAB"/>
    <property type="match status" value="1"/>
</dbReference>
<organism evidence="2">
    <name type="scientific">hydrothermal vent metagenome</name>
    <dbReference type="NCBI Taxonomy" id="652676"/>
    <lineage>
        <taxon>unclassified sequences</taxon>
        <taxon>metagenomes</taxon>
        <taxon>ecological metagenomes</taxon>
    </lineage>
</organism>
<dbReference type="Gene3D" id="3.30.420.40">
    <property type="match status" value="2"/>
</dbReference>
<evidence type="ECO:0000313" key="2">
    <source>
        <dbReference type="EMBL" id="SFV68876.1"/>
    </source>
</evidence>
<dbReference type="EMBL" id="FPHJ01000063">
    <property type="protein sequence ID" value="SFV68876.1"/>
    <property type="molecule type" value="Genomic_DNA"/>
</dbReference>